<feature type="region of interest" description="Disordered" evidence="10">
    <location>
        <begin position="1408"/>
        <end position="1442"/>
    </location>
</feature>
<dbReference type="OrthoDB" id="10255969at2759"/>
<feature type="transmembrane region" description="Helical" evidence="11">
    <location>
        <begin position="1240"/>
        <end position="1260"/>
    </location>
</feature>
<evidence type="ECO:0000256" key="1">
    <source>
        <dbReference type="ARBA" id="ARBA00004141"/>
    </source>
</evidence>
<dbReference type="SUPFAM" id="SSF52540">
    <property type="entry name" value="P-loop containing nucleoside triphosphate hydrolases"/>
    <property type="match status" value="2"/>
</dbReference>
<feature type="transmembrane region" description="Helical" evidence="11">
    <location>
        <begin position="1124"/>
        <end position="1145"/>
    </location>
</feature>
<dbReference type="PANTHER" id="PTHR19229:SF36">
    <property type="entry name" value="ATP-BINDING CASSETTE SUB-FAMILY A MEMBER 2"/>
    <property type="match status" value="1"/>
</dbReference>
<feature type="transmembrane region" description="Helical" evidence="11">
    <location>
        <begin position="91"/>
        <end position="111"/>
    </location>
</feature>
<feature type="domain" description="ABC transporter" evidence="12">
    <location>
        <begin position="1451"/>
        <end position="1690"/>
    </location>
</feature>
<gene>
    <name evidence="13" type="ORF">ILUMI_11556</name>
</gene>
<dbReference type="GO" id="GO:0016887">
    <property type="term" value="F:ATP hydrolysis activity"/>
    <property type="evidence" value="ECO:0007669"/>
    <property type="project" value="InterPro"/>
</dbReference>
<feature type="region of interest" description="Disordered" evidence="10">
    <location>
        <begin position="890"/>
        <end position="922"/>
    </location>
</feature>
<dbReference type="InterPro" id="IPR013525">
    <property type="entry name" value="ABC2_TM"/>
</dbReference>
<feature type="transmembrane region" description="Helical" evidence="11">
    <location>
        <begin position="1349"/>
        <end position="1366"/>
    </location>
</feature>
<keyword evidence="7" id="KW-0067">ATP-binding</keyword>
<comment type="caution">
    <text evidence="13">The sequence shown here is derived from an EMBL/GenBank/DDBJ whole genome shotgun (WGS) entry which is preliminary data.</text>
</comment>
<keyword evidence="4 11" id="KW-0812">Transmembrane</keyword>
<dbReference type="CDD" id="cd03263">
    <property type="entry name" value="ABC_subfamily_A"/>
    <property type="match status" value="2"/>
</dbReference>
<dbReference type="PROSITE" id="PS50893">
    <property type="entry name" value="ABC_TRANSPORTER_2"/>
    <property type="match status" value="2"/>
</dbReference>
<dbReference type="FunFam" id="3.40.50.300:FF:000298">
    <property type="entry name" value="ATP-binding cassette sub-family A member 12"/>
    <property type="match status" value="1"/>
</dbReference>
<feature type="domain" description="ABC transporter" evidence="12">
    <location>
        <begin position="566"/>
        <end position="795"/>
    </location>
</feature>
<reference evidence="13" key="1">
    <citation type="submission" date="2019-08" db="EMBL/GenBank/DDBJ databases">
        <title>The genome of the North American firefly Photinus pyralis.</title>
        <authorList>
            <consortium name="Photinus pyralis genome working group"/>
            <person name="Fallon T.R."/>
            <person name="Sander Lower S.E."/>
            <person name="Weng J.-K."/>
        </authorList>
    </citation>
    <scope>NUCLEOTIDE SEQUENCE</scope>
    <source>
        <strain evidence="13">TRF0915ILg1</strain>
        <tissue evidence="13">Whole body</tissue>
    </source>
</reference>
<evidence type="ECO:0000256" key="7">
    <source>
        <dbReference type="ARBA" id="ARBA00022840"/>
    </source>
</evidence>
<keyword evidence="3" id="KW-0813">Transport</keyword>
<feature type="transmembrane region" description="Helical" evidence="11">
    <location>
        <begin position="384"/>
        <end position="406"/>
    </location>
</feature>
<dbReference type="GO" id="GO:0005319">
    <property type="term" value="F:lipid transporter activity"/>
    <property type="evidence" value="ECO:0007669"/>
    <property type="project" value="TreeGrafter"/>
</dbReference>
<feature type="transmembrane region" description="Helical" evidence="11">
    <location>
        <begin position="487"/>
        <end position="510"/>
    </location>
</feature>
<evidence type="ECO:0000256" key="6">
    <source>
        <dbReference type="ARBA" id="ARBA00022741"/>
    </source>
</evidence>
<feature type="transmembrane region" description="Helical" evidence="11">
    <location>
        <begin position="949"/>
        <end position="970"/>
    </location>
</feature>
<keyword evidence="8 11" id="KW-1133">Transmembrane helix</keyword>
<dbReference type="InterPro" id="IPR003593">
    <property type="entry name" value="AAA+_ATPase"/>
</dbReference>
<feature type="transmembrane region" description="Helical" evidence="11">
    <location>
        <begin position="412"/>
        <end position="432"/>
    </location>
</feature>
<feature type="transmembrane region" description="Helical" evidence="11">
    <location>
        <begin position="1209"/>
        <end position="1228"/>
    </location>
</feature>
<evidence type="ECO:0000256" key="4">
    <source>
        <dbReference type="ARBA" id="ARBA00022692"/>
    </source>
</evidence>
<dbReference type="FunFam" id="3.40.50.300:FF:002470">
    <property type="entry name" value="ABC transporter, putative"/>
    <property type="match status" value="1"/>
</dbReference>
<dbReference type="GO" id="GO:0016020">
    <property type="term" value="C:membrane"/>
    <property type="evidence" value="ECO:0007669"/>
    <property type="project" value="UniProtKB-SubCell"/>
</dbReference>
<dbReference type="SMART" id="SM00382">
    <property type="entry name" value="AAA"/>
    <property type="match status" value="2"/>
</dbReference>
<dbReference type="PANTHER" id="PTHR19229">
    <property type="entry name" value="ATP-BINDING CASSETTE TRANSPORTER SUBFAMILY A ABCA"/>
    <property type="match status" value="1"/>
</dbReference>
<name>A0A8K0D098_IGNLU</name>
<feature type="transmembrane region" description="Helical" evidence="11">
    <location>
        <begin position="298"/>
        <end position="319"/>
    </location>
</feature>
<dbReference type="Pfam" id="PF23321">
    <property type="entry name" value="R1_ABCA1"/>
    <property type="match status" value="1"/>
</dbReference>
<protein>
    <recommendedName>
        <fullName evidence="12">ABC transporter domain-containing protein</fullName>
    </recommendedName>
</protein>
<evidence type="ECO:0000256" key="3">
    <source>
        <dbReference type="ARBA" id="ARBA00022448"/>
    </source>
</evidence>
<dbReference type="InterPro" id="IPR026082">
    <property type="entry name" value="ABCA"/>
</dbReference>
<dbReference type="Pfam" id="PF00005">
    <property type="entry name" value="ABC_tran"/>
    <property type="match status" value="2"/>
</dbReference>
<keyword evidence="6" id="KW-0547">Nucleotide-binding</keyword>
<dbReference type="GO" id="GO:0005524">
    <property type="term" value="F:ATP binding"/>
    <property type="evidence" value="ECO:0007669"/>
    <property type="project" value="UniProtKB-KW"/>
</dbReference>
<feature type="compositionally biased region" description="Low complexity" evidence="10">
    <location>
        <begin position="904"/>
        <end position="919"/>
    </location>
</feature>
<evidence type="ECO:0000256" key="2">
    <source>
        <dbReference type="ARBA" id="ARBA00008869"/>
    </source>
</evidence>
<dbReference type="Proteomes" id="UP000801492">
    <property type="component" value="Unassembled WGS sequence"/>
</dbReference>
<evidence type="ECO:0000259" key="12">
    <source>
        <dbReference type="PROSITE" id="PS50893"/>
    </source>
</evidence>
<feature type="compositionally biased region" description="Basic and acidic residues" evidence="10">
    <location>
        <begin position="1413"/>
        <end position="1433"/>
    </location>
</feature>
<sequence>MVLNVNCYKPKSQDITACKNFARQINSEKNVDDTEFKKLIIYPDYKENEEKEKEKESHYVRVDQPNMANTSAWLKLKVIIWKNFTIRKHHWFLTLCEILIPIVLFVLIAYVRSKVDIMGKHYVRTPTYNIERSEQIFYDNYNVENVILYTPKTNFTDDLIRKIQLKFSLTNDVIKGFSSESDLVIHYETFERNHTVMGIVFKDIVGNEIPKKLNYAIRPFDRYVNWDTESLFQQTFQYEQDSGSSNYIFKGFIALQMALDTSFIEMTSNKKLPVTLVMQEFPYPPHLNDIGIADMFSLVLPLVTIFSFVFLCPAVLKRIVEEKSSGIKELMRMMGLKSWMLWLGWFLHAFIVNSISVVIITIIMKVPLFEGAQYAPIEYCDWSLFLVFFLLYCCASIAFCFAISSFFNRPNFAMIVGIFAWILSNTIPSNLIREKPSMKWGSKIWFALFPNMALEFGYQAVSVYETREVGASWGNLFKSPSGGSEDITMGNVFIMFIIDIIVYMLITWYVENVKPGPYGLAKPFHFPISYFYNKKKSSSRVNDFDEDIASKKYCKIEDASNLKPGIQIENLYKKFGKQAAVDGLSINIYEGQITALLGHNGAGKTTTMSIITGMIGATSGTVLIDGKDIQHNMNKVRSSLGLCPQHNLQFTDLTVFEHLIFFAMLKGLSKAKAEEEAESLLRRMNLYAKRHSLASSLSGGMRRKLSLGIALIGNSKVLILDEPTSGLDPEARREIWDMLLSLRGSRTILITTHFMEEADVLGDRIAIMDHGRLICYGTSMFLKTEYGTGYHLTIIRDEEKFRTQYDQNRNQTDDITRVVQGKVKDAVLKANSANHLTYLLPHETKYLFSELLAELENQKDYLGIINISMSVTTLEEVFLRVGNMVTKDDKKEQDTCRNSVGNGSINSTSTIRSTNSTDSQSTKYTGSQLLALQLRSLFKKRFYVTRKKILIFSVHALVALLITFLTLYLGESITDPSAETFKPLYFNLNKYGETSVFYGSDTTDSDIKEMQRHYDELVLAQNGAPRKVESVSDGIINKGIENIAYYKSHMVVSAEFNVTDQGEKIVNAMYSNTAAHGAPISLNLVMNAILKTVMGDQYSIVSANHPLPMLIGNSLEEASEMQIAILWFIWFPLGLLFLSGAFLIFPHMERISNIKQLQLMCGVKSVFYWLMCYVFDFLLYMIVAILILLIVLVYGSIHSNTFSGSDELGALFVILLTYGLTIIPYSYLFSYKKTAGGALASFLMSSMFTSIVLTIVVMVMELSHDDYYEKLGKRLKYLFLLFPQFGLTYTSVQFSRKAVWNHNWNIKSDQSKSSICHYEPNPCCYGSDSPQCIKYRSYFHGHNSIKTNVIEMAASCTIYFAILLFLETNFAHKIWNKLLMLVYDKMHPKKDMIDGKTDKDDVINEMNRVSNTLEREKKKQVTEGKGRKQIQGERDEDQDGGYLNSNEEDLLLVHNLEKAYWGQKVVKGVSFGVKPGDCFGLLGVNGAGKTTTFRMLTGDEPVITGEARIRVVDSNKQLLRHISKDTKKYLEQVGYCPQFDAINEVLTGREMLTVFAELRGISSDVEQQVEYWINALGLNEYADKPCGEYSGGNKRKLSMALALIGSPLLVMLDEPTSGVDPVSRRKLWDTLTAIQRQVIKPSILLTSHSMEECEALCNKLAIMKAGQLECYGTIPELKQKYGQGFTVMLKLKASELTVTVVSVTPEATQNHVSTAIQNHSADNRPNSTELPVIDSEEVKSLMLEVEEKYTGFCTLKDKHSGLLHYHISDKSKRWSELFNEIEQLKQHHPIVEDYSISETTLEEVFLSIARSE</sequence>
<keyword evidence="14" id="KW-1185">Reference proteome</keyword>
<dbReference type="PROSITE" id="PS00211">
    <property type="entry name" value="ABC_TRANSPORTER_1"/>
    <property type="match status" value="2"/>
</dbReference>
<dbReference type="InterPro" id="IPR056264">
    <property type="entry name" value="R2_ABCA1-4-like"/>
</dbReference>
<evidence type="ECO:0000256" key="10">
    <source>
        <dbReference type="SAM" id="MobiDB-lite"/>
    </source>
</evidence>
<evidence type="ECO:0000256" key="8">
    <source>
        <dbReference type="ARBA" id="ARBA00022989"/>
    </source>
</evidence>
<evidence type="ECO:0000256" key="5">
    <source>
        <dbReference type="ARBA" id="ARBA00022737"/>
    </source>
</evidence>
<keyword evidence="9 11" id="KW-0472">Membrane</keyword>
<dbReference type="InterPro" id="IPR017871">
    <property type="entry name" value="ABC_transporter-like_CS"/>
</dbReference>
<comment type="similarity">
    <text evidence="2">Belongs to the ABC transporter superfamily. ABCA family.</text>
</comment>
<organism evidence="13 14">
    <name type="scientific">Ignelater luminosus</name>
    <name type="common">Cucubano</name>
    <name type="synonym">Pyrophorus luminosus</name>
    <dbReference type="NCBI Taxonomy" id="2038154"/>
    <lineage>
        <taxon>Eukaryota</taxon>
        <taxon>Metazoa</taxon>
        <taxon>Ecdysozoa</taxon>
        <taxon>Arthropoda</taxon>
        <taxon>Hexapoda</taxon>
        <taxon>Insecta</taxon>
        <taxon>Pterygota</taxon>
        <taxon>Neoptera</taxon>
        <taxon>Endopterygota</taxon>
        <taxon>Coleoptera</taxon>
        <taxon>Polyphaga</taxon>
        <taxon>Elateriformia</taxon>
        <taxon>Elateroidea</taxon>
        <taxon>Elateridae</taxon>
        <taxon>Agrypninae</taxon>
        <taxon>Pyrophorini</taxon>
        <taxon>Ignelater</taxon>
    </lineage>
</organism>
<proteinExistence type="inferred from homology"/>
<dbReference type="EMBL" id="VTPC01006831">
    <property type="protein sequence ID" value="KAF2894617.1"/>
    <property type="molecule type" value="Genomic_DNA"/>
</dbReference>
<evidence type="ECO:0000256" key="11">
    <source>
        <dbReference type="SAM" id="Phobius"/>
    </source>
</evidence>
<evidence type="ECO:0000256" key="9">
    <source>
        <dbReference type="ARBA" id="ARBA00023136"/>
    </source>
</evidence>
<dbReference type="Pfam" id="PF12698">
    <property type="entry name" value="ABC2_membrane_3"/>
    <property type="match status" value="2"/>
</dbReference>
<dbReference type="Gene3D" id="3.40.50.300">
    <property type="entry name" value="P-loop containing nucleotide triphosphate hydrolases"/>
    <property type="match status" value="2"/>
</dbReference>
<evidence type="ECO:0000313" key="14">
    <source>
        <dbReference type="Proteomes" id="UP000801492"/>
    </source>
</evidence>
<feature type="transmembrane region" description="Helical" evidence="11">
    <location>
        <begin position="339"/>
        <end position="363"/>
    </location>
</feature>
<dbReference type="InterPro" id="IPR003439">
    <property type="entry name" value="ABC_transporter-like_ATP-bd"/>
</dbReference>
<feature type="transmembrane region" description="Helical" evidence="11">
    <location>
        <begin position="1275"/>
        <end position="1292"/>
    </location>
</feature>
<comment type="subcellular location">
    <subcellularLocation>
        <location evidence="1">Membrane</location>
        <topology evidence="1">Multi-pass membrane protein</topology>
    </subcellularLocation>
</comment>
<keyword evidence="5" id="KW-0677">Repeat</keyword>
<dbReference type="GO" id="GO:0140359">
    <property type="term" value="F:ABC-type transporter activity"/>
    <property type="evidence" value="ECO:0007669"/>
    <property type="project" value="InterPro"/>
</dbReference>
<dbReference type="InterPro" id="IPR027417">
    <property type="entry name" value="P-loop_NTPase"/>
</dbReference>
<evidence type="ECO:0000313" key="13">
    <source>
        <dbReference type="EMBL" id="KAF2894617.1"/>
    </source>
</evidence>
<feature type="transmembrane region" description="Helical" evidence="11">
    <location>
        <begin position="1166"/>
        <end position="1197"/>
    </location>
</feature>
<accession>A0A8K0D098</accession>